<protein>
    <submittedName>
        <fullName evidence="4">DUF5605 domain-containing protein</fullName>
    </submittedName>
</protein>
<dbReference type="Gene3D" id="3.20.20.80">
    <property type="entry name" value="Glycosidases"/>
    <property type="match status" value="1"/>
</dbReference>
<dbReference type="Pfam" id="PF16586">
    <property type="entry name" value="DUF5060"/>
    <property type="match status" value="1"/>
</dbReference>
<feature type="domain" description="Apiosidase-like catalytic" evidence="1">
    <location>
        <begin position="105"/>
        <end position="357"/>
    </location>
</feature>
<comment type="caution">
    <text evidence="4">The sequence shown here is derived from an EMBL/GenBank/DDBJ whole genome shotgun (WGS) entry which is preliminary data.</text>
</comment>
<evidence type="ECO:0000259" key="3">
    <source>
        <dbReference type="Pfam" id="PF18310"/>
    </source>
</evidence>
<feature type="domain" description="DUF5605" evidence="3">
    <location>
        <begin position="414"/>
        <end position="503"/>
    </location>
</feature>
<evidence type="ECO:0000259" key="1">
    <source>
        <dbReference type="Pfam" id="PF13204"/>
    </source>
</evidence>
<dbReference type="Gene3D" id="2.60.40.3950">
    <property type="match status" value="1"/>
</dbReference>
<dbReference type="Pfam" id="PF13204">
    <property type="entry name" value="Apiosidase"/>
    <property type="match status" value="1"/>
</dbReference>
<evidence type="ECO:0000313" key="4">
    <source>
        <dbReference type="EMBL" id="GAA4433543.1"/>
    </source>
</evidence>
<sequence length="515" mass="57047">MRGGSTVALYSVVELPFTGPATPVPADRTPLTVTFAHEGGHVVEVPGFWDGADRYLARFAPEVEGRWTWSSASDVPRLAGRSGELAVGPAEPGEHGPVRVAGTFHLAHADGTPFRPVGATVYNWLHQDEPLFSETVDAIAGAGLNKLRFMVFPQAGGYVEHFPELLPFERGADGRYDVSRPVVEYFRRLDAAVRLLQARGVQADVLIYNAYDNARFGLDTLTEDEDAAYLRYLVARLSAYPNVWWSLCNEFDLLDRPTARWDRAGELLAATDPHEHLRSVHNWVRLYDYNKPWVTHASIQLGQATEDVGRASLFRDAYRKPIVLDEIKYEGDVPERWGHLTPQQLVHQFWIATVSGCYASQGESFTLENGSLHIVQGGPLRGESPPRLGFLRGLLEQVDGAGLDPIDGWWDDGFVVGVPGSTYLQYLGRRSPATWTFRLPQGRWGARLETGDRFEVDVIDTWNMTVTPVGRTFELTDVRRNEAFAGDAAPVRLPAGEALAVRVRRSGPAAPTSTT</sequence>
<feature type="domain" description="DUF5060" evidence="2">
    <location>
        <begin position="7"/>
        <end position="73"/>
    </location>
</feature>
<proteinExistence type="predicted"/>
<dbReference type="InterPro" id="IPR013783">
    <property type="entry name" value="Ig-like_fold"/>
</dbReference>
<organism evidence="4 5">
    <name type="scientific">Georgenia halophila</name>
    <dbReference type="NCBI Taxonomy" id="620889"/>
    <lineage>
        <taxon>Bacteria</taxon>
        <taxon>Bacillati</taxon>
        <taxon>Actinomycetota</taxon>
        <taxon>Actinomycetes</taxon>
        <taxon>Micrococcales</taxon>
        <taxon>Bogoriellaceae</taxon>
        <taxon>Georgenia</taxon>
    </lineage>
</organism>
<dbReference type="Pfam" id="PF18310">
    <property type="entry name" value="DUF5605"/>
    <property type="match status" value="1"/>
</dbReference>
<dbReference type="InterPro" id="IPR041239">
    <property type="entry name" value="DUF5605"/>
</dbReference>
<evidence type="ECO:0000313" key="5">
    <source>
        <dbReference type="Proteomes" id="UP001500622"/>
    </source>
</evidence>
<dbReference type="InterPro" id="IPR025277">
    <property type="entry name" value="Apiosidase-like_cat_dom"/>
</dbReference>
<dbReference type="PANTHER" id="PTHR37836">
    <property type="entry name" value="LMO1036 PROTEIN"/>
    <property type="match status" value="1"/>
</dbReference>
<evidence type="ECO:0000259" key="2">
    <source>
        <dbReference type="Pfam" id="PF16586"/>
    </source>
</evidence>
<dbReference type="EMBL" id="BAABGN010000015">
    <property type="protein sequence ID" value="GAA4433543.1"/>
    <property type="molecule type" value="Genomic_DNA"/>
</dbReference>
<dbReference type="Proteomes" id="UP001500622">
    <property type="component" value="Unassembled WGS sequence"/>
</dbReference>
<gene>
    <name evidence="4" type="ORF">GCM10023169_40520</name>
</gene>
<accession>A0ABP8LR55</accession>
<keyword evidence="5" id="KW-1185">Reference proteome</keyword>
<dbReference type="InterPro" id="IPR032260">
    <property type="entry name" value="DUF5060"/>
</dbReference>
<dbReference type="Gene3D" id="2.60.40.10">
    <property type="entry name" value="Immunoglobulins"/>
    <property type="match status" value="1"/>
</dbReference>
<name>A0ABP8LR55_9MICO</name>
<dbReference type="PANTHER" id="PTHR37836:SF2">
    <property type="entry name" value="DUF4038 DOMAIN-CONTAINING PROTEIN"/>
    <property type="match status" value="1"/>
</dbReference>
<reference evidence="5" key="1">
    <citation type="journal article" date="2019" name="Int. J. Syst. Evol. Microbiol.">
        <title>The Global Catalogue of Microorganisms (GCM) 10K type strain sequencing project: providing services to taxonomists for standard genome sequencing and annotation.</title>
        <authorList>
            <consortium name="The Broad Institute Genomics Platform"/>
            <consortium name="The Broad Institute Genome Sequencing Center for Infectious Disease"/>
            <person name="Wu L."/>
            <person name="Ma J."/>
        </authorList>
    </citation>
    <scope>NUCLEOTIDE SEQUENCE [LARGE SCALE GENOMIC DNA]</scope>
    <source>
        <strain evidence="5">JCM 17810</strain>
    </source>
</reference>
<dbReference type="InterPro" id="IPR017853">
    <property type="entry name" value="GH"/>
</dbReference>
<dbReference type="RefSeq" id="WP_345219075.1">
    <property type="nucleotide sequence ID" value="NZ_BAABGN010000015.1"/>
</dbReference>
<dbReference type="SUPFAM" id="SSF51445">
    <property type="entry name" value="(Trans)glycosidases"/>
    <property type="match status" value="1"/>
</dbReference>